<evidence type="ECO:0000256" key="7">
    <source>
        <dbReference type="ARBA" id="ARBA00023264"/>
    </source>
</evidence>
<evidence type="ECO:0000256" key="8">
    <source>
        <dbReference type="ARBA" id="ARBA00024069"/>
    </source>
</evidence>
<keyword evidence="11" id="KW-0012">Acyltransferase</keyword>
<dbReference type="SUPFAM" id="SSF53659">
    <property type="entry name" value="Isocitrate/Isopropylmalate dehydrogenase-like"/>
    <property type="match status" value="1"/>
</dbReference>
<keyword evidence="3 10" id="KW-0444">Lipid biosynthesis</keyword>
<dbReference type="InParanoid" id="A0A317ZCR2"/>
<evidence type="ECO:0000256" key="10">
    <source>
        <dbReference type="HAMAP-Rule" id="MF_00019"/>
    </source>
</evidence>
<dbReference type="GO" id="GO:0006633">
    <property type="term" value="P:fatty acid biosynthetic process"/>
    <property type="evidence" value="ECO:0007669"/>
    <property type="project" value="UniProtKB-UniRule"/>
</dbReference>
<dbReference type="EC" id="2.3.1.274" evidence="8 10"/>
<evidence type="ECO:0000256" key="9">
    <source>
        <dbReference type="ARBA" id="ARBA00046608"/>
    </source>
</evidence>
<dbReference type="GO" id="GO:0043811">
    <property type="term" value="F:phosphate:acyl-[acyl carrier protein] acyltransferase activity"/>
    <property type="evidence" value="ECO:0007669"/>
    <property type="project" value="UniProtKB-UniRule"/>
</dbReference>
<organism evidence="11 12">
    <name type="scientific">Coraliomargarita sinensis</name>
    <dbReference type="NCBI Taxonomy" id="2174842"/>
    <lineage>
        <taxon>Bacteria</taxon>
        <taxon>Pseudomonadati</taxon>
        <taxon>Verrucomicrobiota</taxon>
        <taxon>Opitutia</taxon>
        <taxon>Puniceicoccales</taxon>
        <taxon>Coraliomargaritaceae</taxon>
        <taxon>Coraliomargarita</taxon>
    </lineage>
</organism>
<dbReference type="UniPathway" id="UPA00085"/>
<keyword evidence="4 10" id="KW-0808">Transferase</keyword>
<dbReference type="HAMAP" id="MF_00019">
    <property type="entry name" value="PlsX"/>
    <property type="match status" value="1"/>
</dbReference>
<name>A0A317ZCR2_9BACT</name>
<gene>
    <name evidence="10" type="primary">plsX</name>
    <name evidence="11" type="ORF">DDZ13_14350</name>
</gene>
<dbReference type="EMBL" id="QHJQ01000014">
    <property type="protein sequence ID" value="PXA02965.1"/>
    <property type="molecule type" value="Genomic_DNA"/>
</dbReference>
<evidence type="ECO:0000313" key="11">
    <source>
        <dbReference type="EMBL" id="PXA02965.1"/>
    </source>
</evidence>
<evidence type="ECO:0000256" key="1">
    <source>
        <dbReference type="ARBA" id="ARBA00001232"/>
    </source>
</evidence>
<dbReference type="GO" id="GO:0008654">
    <property type="term" value="P:phospholipid biosynthetic process"/>
    <property type="evidence" value="ECO:0007669"/>
    <property type="project" value="UniProtKB-KW"/>
</dbReference>
<evidence type="ECO:0000256" key="5">
    <source>
        <dbReference type="ARBA" id="ARBA00023098"/>
    </source>
</evidence>
<comment type="pathway">
    <text evidence="10">Lipid metabolism; phospholipid metabolism.</text>
</comment>
<comment type="function">
    <text evidence="10">Catalyzes the reversible formation of acyl-phosphate (acyl-PO(4)) from acyl-[acyl-carrier-protein] (acyl-ACP). This enzyme utilizes acyl-ACP as fatty acyl donor, but not acyl-CoA.</text>
</comment>
<dbReference type="InterPro" id="IPR012281">
    <property type="entry name" value="Phospholipid_synth_PlsX-like"/>
</dbReference>
<comment type="catalytic activity">
    <reaction evidence="1 10">
        <text>a fatty acyl-[ACP] + phosphate = an acyl phosphate + holo-[ACP]</text>
        <dbReference type="Rhea" id="RHEA:42292"/>
        <dbReference type="Rhea" id="RHEA-COMP:9685"/>
        <dbReference type="Rhea" id="RHEA-COMP:14125"/>
        <dbReference type="ChEBI" id="CHEBI:43474"/>
        <dbReference type="ChEBI" id="CHEBI:59918"/>
        <dbReference type="ChEBI" id="CHEBI:64479"/>
        <dbReference type="ChEBI" id="CHEBI:138651"/>
        <dbReference type="EC" id="2.3.1.274"/>
    </reaction>
</comment>
<keyword evidence="12" id="KW-1185">Reference proteome</keyword>
<dbReference type="FunCoup" id="A0A317ZCR2">
    <property type="interactions" value="245"/>
</dbReference>
<dbReference type="InterPro" id="IPR003664">
    <property type="entry name" value="FA_synthesis"/>
</dbReference>
<comment type="subunit">
    <text evidence="9 10">Homodimer. Probably interacts with PlsY.</text>
</comment>
<accession>A0A317ZCR2</accession>
<keyword evidence="7 10" id="KW-1208">Phospholipid metabolism</keyword>
<dbReference type="AlphaFoldDB" id="A0A317ZCR2"/>
<keyword evidence="2 10" id="KW-0963">Cytoplasm</keyword>
<evidence type="ECO:0000313" key="12">
    <source>
        <dbReference type="Proteomes" id="UP000247099"/>
    </source>
</evidence>
<evidence type="ECO:0000256" key="6">
    <source>
        <dbReference type="ARBA" id="ARBA00023209"/>
    </source>
</evidence>
<evidence type="ECO:0000256" key="2">
    <source>
        <dbReference type="ARBA" id="ARBA00022490"/>
    </source>
</evidence>
<dbReference type="Pfam" id="PF02504">
    <property type="entry name" value="FA_synthesis"/>
    <property type="match status" value="1"/>
</dbReference>
<dbReference type="NCBIfam" id="TIGR00182">
    <property type="entry name" value="plsX"/>
    <property type="match status" value="1"/>
</dbReference>
<dbReference type="Gene3D" id="3.40.718.10">
    <property type="entry name" value="Isopropylmalate Dehydrogenase"/>
    <property type="match status" value="1"/>
</dbReference>
<dbReference type="OrthoDB" id="9806408at2"/>
<dbReference type="RefSeq" id="WP_110132153.1">
    <property type="nucleotide sequence ID" value="NZ_QHJQ01000014.1"/>
</dbReference>
<keyword evidence="6 10" id="KW-0594">Phospholipid biosynthesis</keyword>
<dbReference type="PANTHER" id="PTHR30100:SF1">
    <property type="entry name" value="PHOSPHATE ACYLTRANSFERASE"/>
    <property type="match status" value="1"/>
</dbReference>
<comment type="similarity">
    <text evidence="10">Belongs to the PlsX family.</text>
</comment>
<dbReference type="GO" id="GO:0005737">
    <property type="term" value="C:cytoplasm"/>
    <property type="evidence" value="ECO:0007669"/>
    <property type="project" value="UniProtKB-SubCell"/>
</dbReference>
<proteinExistence type="inferred from homology"/>
<comment type="subcellular location">
    <subcellularLocation>
        <location evidence="10">Cytoplasm</location>
    </subcellularLocation>
    <text evidence="10">Associated with the membrane possibly through PlsY.</text>
</comment>
<dbReference type="PANTHER" id="PTHR30100">
    <property type="entry name" value="FATTY ACID/PHOSPHOLIPID SYNTHESIS PROTEIN PLSX"/>
    <property type="match status" value="1"/>
</dbReference>
<sequence length="360" mass="38580">MGARAGRCTIAVDTMGGDLGPTEFIRGLLYATEELKLDCNFTLVGKGRLLERLLKVRKLHVDPSTIQIHHAAEVIGMHEKPVQALKKKKDSSMLQAIGLVKDGKADAMVSCGNTGALMAGGTLRLRPLEGVDRPALGIIIPSRKKPCVLIDVGANPESDATNLLHNAVLGSNYAKAALGIEKPRVALLTIGTEEGKGNSLINKTHTMMQKLDDIIDYAGPIEGFQIFDGNVDVIVCDGFVGNVVLKSSEALFGFVGSTIKEELVRNPKRMIGAALSKSAFRDMKIRLSPDQHAGAPLLGIKGNILKTHGSSNYIAIANALRIASQVVKHDMIDTIHAEINQANRLVQTPKTEEASTQESN</sequence>
<dbReference type="PIRSF" id="PIRSF002465">
    <property type="entry name" value="Phsphlp_syn_PlsX"/>
    <property type="match status" value="1"/>
</dbReference>
<evidence type="ECO:0000256" key="3">
    <source>
        <dbReference type="ARBA" id="ARBA00022516"/>
    </source>
</evidence>
<protein>
    <recommendedName>
        <fullName evidence="8 10">Phosphate acyltransferase</fullName>
        <ecNumber evidence="8 10">2.3.1.274</ecNumber>
    </recommendedName>
    <alternativeName>
        <fullName evidence="10">Acyl-ACP phosphotransacylase</fullName>
    </alternativeName>
    <alternativeName>
        <fullName evidence="10">Acyl-[acyl-carrier-protein]--phosphate acyltransferase</fullName>
    </alternativeName>
    <alternativeName>
        <fullName evidence="10">Phosphate-acyl-ACP acyltransferase</fullName>
    </alternativeName>
</protein>
<comment type="caution">
    <text evidence="11">The sequence shown here is derived from an EMBL/GenBank/DDBJ whole genome shotgun (WGS) entry which is preliminary data.</text>
</comment>
<reference evidence="11 12" key="1">
    <citation type="submission" date="2018-05" db="EMBL/GenBank/DDBJ databases">
        <title>Coraliomargarita sinensis sp. nov., isolated from a marine solar saltern.</title>
        <authorList>
            <person name="Zhou L.Y."/>
        </authorList>
    </citation>
    <scope>NUCLEOTIDE SEQUENCE [LARGE SCALE GENOMIC DNA]</scope>
    <source>
        <strain evidence="11 12">WN38</strain>
    </source>
</reference>
<keyword evidence="5 10" id="KW-0443">Lipid metabolism</keyword>
<dbReference type="Proteomes" id="UP000247099">
    <property type="component" value="Unassembled WGS sequence"/>
</dbReference>
<evidence type="ECO:0000256" key="4">
    <source>
        <dbReference type="ARBA" id="ARBA00022679"/>
    </source>
</evidence>